<dbReference type="Gene3D" id="2.60.40.1090">
    <property type="entry name" value="Fimbrial-type adhesion domain"/>
    <property type="match status" value="1"/>
</dbReference>
<evidence type="ECO:0000256" key="4">
    <source>
        <dbReference type="ARBA" id="ARBA00023263"/>
    </source>
</evidence>
<dbReference type="Proteomes" id="UP000322184">
    <property type="component" value="Unassembled WGS sequence"/>
</dbReference>
<keyword evidence="4" id="KW-0281">Fimbrium</keyword>
<dbReference type="PANTHER" id="PTHR33420">
    <property type="entry name" value="FIMBRIAL SUBUNIT ELFA-RELATED"/>
    <property type="match status" value="1"/>
</dbReference>
<dbReference type="RefSeq" id="WP_054480528.1">
    <property type="nucleotide sequence ID" value="NZ_CAWMRL010000063.1"/>
</dbReference>
<dbReference type="GO" id="GO:0009289">
    <property type="term" value="C:pilus"/>
    <property type="evidence" value="ECO:0007669"/>
    <property type="project" value="UniProtKB-SubCell"/>
</dbReference>
<dbReference type="InterPro" id="IPR008966">
    <property type="entry name" value="Adhesion_dom_sf"/>
</dbReference>
<dbReference type="EMBL" id="LJCS01000063">
    <property type="protein sequence ID" value="KOY60799.1"/>
    <property type="molecule type" value="Genomic_DNA"/>
</dbReference>
<reference evidence="7 8" key="1">
    <citation type="submission" date="2015-09" db="EMBL/GenBank/DDBJ databases">
        <title>Draft genome sequence and assembly of Photorhabdus sp. VMG, a bacterial symbiont associated with Heterorhabditis zealandica.</title>
        <authorList>
            <person name="Naidoo S."/>
            <person name="Featherston J."/>
            <person name="Mothupi B."/>
            <person name="Gray V.M."/>
        </authorList>
    </citation>
    <scope>NUCLEOTIDE SEQUENCE [LARGE SCALE GENOMIC DNA]</scope>
    <source>
        <strain evidence="7 8">VMG</strain>
    </source>
</reference>
<comment type="similarity">
    <text evidence="2">Belongs to the fimbrial protein family.</text>
</comment>
<organism evidence="6 9">
    <name type="scientific">Photorhabdus heterorhabditis</name>
    <dbReference type="NCBI Taxonomy" id="880156"/>
    <lineage>
        <taxon>Bacteria</taxon>
        <taxon>Pseudomonadati</taxon>
        <taxon>Pseudomonadota</taxon>
        <taxon>Gammaproteobacteria</taxon>
        <taxon>Enterobacterales</taxon>
        <taxon>Morganellaceae</taxon>
        <taxon>Photorhabdus</taxon>
    </lineage>
</organism>
<reference evidence="6 9" key="2">
    <citation type="submission" date="2019-09" db="EMBL/GenBank/DDBJ databases">
        <title>Whole genome sequence of Photorhabdus heterorhabditis strain ETL (Enterobacteriales: Enterobacteriaceae) a bacterial symbiont of Heterorhabditis zealandica strain ETL (Rhabditida: Heterorhabditidae).</title>
        <authorList>
            <person name="Lulamba T.E."/>
            <person name="Serepa-Dlamini M.H."/>
        </authorList>
    </citation>
    <scope>NUCLEOTIDE SEQUENCE [LARGE SCALE GENOMIC DNA]</scope>
    <source>
        <strain evidence="6 9">ETL</strain>
    </source>
</reference>
<dbReference type="STRING" id="880156.AM629_17365"/>
<dbReference type="SUPFAM" id="SSF49401">
    <property type="entry name" value="Bacterial adhesins"/>
    <property type="match status" value="1"/>
</dbReference>
<evidence type="ECO:0000313" key="9">
    <source>
        <dbReference type="Proteomes" id="UP000322184"/>
    </source>
</evidence>
<evidence type="ECO:0000256" key="2">
    <source>
        <dbReference type="ARBA" id="ARBA00006671"/>
    </source>
</evidence>
<evidence type="ECO:0000313" key="6">
    <source>
        <dbReference type="EMBL" id="KAA1195153.1"/>
    </source>
</evidence>
<dbReference type="InterPro" id="IPR050263">
    <property type="entry name" value="Bact_Fimbrial_Adh_Pro"/>
</dbReference>
<dbReference type="InterPro" id="IPR036937">
    <property type="entry name" value="Adhesion_dom_fimbrial_sf"/>
</dbReference>
<name>A0A5B0X7A5_9GAMM</name>
<dbReference type="EMBL" id="VTUW01000004">
    <property type="protein sequence ID" value="KAA1195153.1"/>
    <property type="molecule type" value="Genomic_DNA"/>
</dbReference>
<evidence type="ECO:0000256" key="1">
    <source>
        <dbReference type="ARBA" id="ARBA00004561"/>
    </source>
</evidence>
<gene>
    <name evidence="7" type="ORF">AM629_17365</name>
    <name evidence="6" type="ORF">F0L16_03790</name>
</gene>
<comment type="caution">
    <text evidence="6">The sequence shown here is derived from an EMBL/GenBank/DDBJ whole genome shotgun (WGS) entry which is preliminary data.</text>
</comment>
<evidence type="ECO:0000313" key="7">
    <source>
        <dbReference type="EMBL" id="KOY60799.1"/>
    </source>
</evidence>
<protein>
    <submittedName>
        <fullName evidence="6">Type 1 fimbrial protein</fullName>
    </submittedName>
</protein>
<feature type="chain" id="PRO_5024397866" evidence="5">
    <location>
        <begin position="24"/>
        <end position="200"/>
    </location>
</feature>
<keyword evidence="3 5" id="KW-0732">Signal</keyword>
<dbReference type="GO" id="GO:0043709">
    <property type="term" value="P:cell adhesion involved in single-species biofilm formation"/>
    <property type="evidence" value="ECO:0007669"/>
    <property type="project" value="TreeGrafter"/>
</dbReference>
<dbReference type="PANTHER" id="PTHR33420:SF3">
    <property type="entry name" value="FIMBRIAL SUBUNIT ELFA"/>
    <property type="match status" value="1"/>
</dbReference>
<dbReference type="AlphaFoldDB" id="A0A5B0X7A5"/>
<dbReference type="Proteomes" id="UP000037727">
    <property type="component" value="Unassembled WGS sequence"/>
</dbReference>
<sequence>MKKILKISVVAALVLGAASAANAANNAIVNVTGMIVAATCDVTNPGSNGSVDTGNHTNTAFDAAGTKFPGTGISKFIKESERHFTIGLSNCSKENTDAGKVKLYVTGQTLQKSGGYLFNKETDKSAGIVLLNSLKNNVFTPIKSESTVPMIVSTVKKDNKEEPDMTNSHAEFVVYIATTGEDIPGNQQITAPITFSYAYN</sequence>
<dbReference type="OrthoDB" id="6466793at2"/>
<evidence type="ECO:0000256" key="5">
    <source>
        <dbReference type="SAM" id="SignalP"/>
    </source>
</evidence>
<accession>A0A5B0X7A5</accession>
<evidence type="ECO:0000256" key="3">
    <source>
        <dbReference type="ARBA" id="ARBA00022729"/>
    </source>
</evidence>
<evidence type="ECO:0000313" key="8">
    <source>
        <dbReference type="Proteomes" id="UP000037727"/>
    </source>
</evidence>
<feature type="signal peptide" evidence="5">
    <location>
        <begin position="1"/>
        <end position="23"/>
    </location>
</feature>
<comment type="subcellular location">
    <subcellularLocation>
        <location evidence="1">Fimbrium</location>
    </subcellularLocation>
</comment>
<keyword evidence="8" id="KW-1185">Reference proteome</keyword>
<proteinExistence type="inferred from homology"/>